<evidence type="ECO:0000313" key="2">
    <source>
        <dbReference type="EMBL" id="OUM20257.1"/>
    </source>
</evidence>
<dbReference type="Pfam" id="PF04977">
    <property type="entry name" value="DivIC"/>
    <property type="match status" value="1"/>
</dbReference>
<evidence type="ECO:0000256" key="1">
    <source>
        <dbReference type="SAM" id="Coils"/>
    </source>
</evidence>
<dbReference type="InterPro" id="IPR007060">
    <property type="entry name" value="FtsL/DivIC"/>
</dbReference>
<sequence>MKRRRKSKLHPLVKALLVLVVVFAGVRLVSLQLQINDLQQQCEELDKEIKHKELANKELKESLDEGVTDEAIAKIARDVLGYASPGERIFIDSSEQ</sequence>
<dbReference type="EMBL" id="NHOC01000007">
    <property type="protein sequence ID" value="OUM20257.1"/>
    <property type="molecule type" value="Genomic_DNA"/>
</dbReference>
<evidence type="ECO:0000313" key="3">
    <source>
        <dbReference type="Proteomes" id="UP000194903"/>
    </source>
</evidence>
<keyword evidence="3" id="KW-1185">Reference proteome</keyword>
<protein>
    <recommendedName>
        <fullName evidence="4">Cell division protein FtsL</fullName>
    </recommendedName>
</protein>
<dbReference type="OrthoDB" id="1859781at2"/>
<feature type="coiled-coil region" evidence="1">
    <location>
        <begin position="28"/>
        <end position="62"/>
    </location>
</feature>
<dbReference type="RefSeq" id="WP_087020473.1">
    <property type="nucleotide sequence ID" value="NZ_CP178353.1"/>
</dbReference>
<keyword evidence="1" id="KW-0175">Coiled coil</keyword>
<name>A0A252F399_9FIRM</name>
<organism evidence="2 3">
    <name type="scientific">Butyricicoccus porcorum</name>
    <dbReference type="NCBI Taxonomy" id="1945634"/>
    <lineage>
        <taxon>Bacteria</taxon>
        <taxon>Bacillati</taxon>
        <taxon>Bacillota</taxon>
        <taxon>Clostridia</taxon>
        <taxon>Eubacteriales</taxon>
        <taxon>Butyricicoccaceae</taxon>
        <taxon>Butyricicoccus</taxon>
    </lineage>
</organism>
<dbReference type="Proteomes" id="UP000194903">
    <property type="component" value="Unassembled WGS sequence"/>
</dbReference>
<dbReference type="AlphaFoldDB" id="A0A252F399"/>
<gene>
    <name evidence="2" type="ORF">CBW42_09445</name>
</gene>
<proteinExistence type="predicted"/>
<reference evidence="2 3" key="1">
    <citation type="submission" date="2017-05" db="EMBL/GenBank/DDBJ databases">
        <title>Butyricicoccus porcorum sp. nov. a butyrate-producing bacterium from the swine intestinal tract.</title>
        <authorList>
            <person name="Trachsel J."/>
            <person name="Humphrey S."/>
            <person name="Allen H.K."/>
        </authorList>
    </citation>
    <scope>NUCLEOTIDE SEQUENCE [LARGE SCALE GENOMIC DNA]</scope>
    <source>
        <strain evidence="2">BB10</strain>
    </source>
</reference>
<accession>A0A252F399</accession>
<comment type="caution">
    <text evidence="2">The sequence shown here is derived from an EMBL/GenBank/DDBJ whole genome shotgun (WGS) entry which is preliminary data.</text>
</comment>
<evidence type="ECO:0008006" key="4">
    <source>
        <dbReference type="Google" id="ProtNLM"/>
    </source>
</evidence>